<dbReference type="PANTHER" id="PTHR42899">
    <property type="entry name" value="SPERMATOGENESIS-ASSOCIATED PROTEIN 20"/>
    <property type="match status" value="1"/>
</dbReference>
<dbReference type="GO" id="GO:0004798">
    <property type="term" value="F:dTMP kinase activity"/>
    <property type="evidence" value="ECO:0007669"/>
    <property type="project" value="UniProtKB-EC"/>
</dbReference>
<evidence type="ECO:0000259" key="1">
    <source>
        <dbReference type="Pfam" id="PF03190"/>
    </source>
</evidence>
<dbReference type="InterPro" id="IPR036249">
    <property type="entry name" value="Thioredoxin-like_sf"/>
</dbReference>
<sequence length="684" mass="79545">MGFSTSHNSYFYAIVKIIIHKEEPMKQFILSLVLFVFVYAEYNYTNVLIEEDSPYLQQHAHNPIDWYPWGEEALQKAKQENKLIFLSIGYSTCHWCHVMEEESFTDTYIAELLNRDFISIKVDREEYPQLDKKYQEHYMARYNKRGGWPLSVFLSSDVEVFHIGRYIPRDEGYGSKGLVNLLHSFVKLKKDENAFQKAINKHTMETKKEPLKSQLNMQIIDKVIFQIEKQFDATNGGFASRPKFPEASKINLLLDIYKLTNNKKAFHMAEKTLREMAEGGIYDQIGGGFFRYTTDYAWQIPHFEKMLYTNAQLIPLYVKLYEITQDTLYKKVVDETIAQMHTNFTEKGFYLSASDADSDGEEGGYFIYAYEEVKEVLKDRGWNLEEIEETLSYLGIEEDGNIDGELSHTHITSQKIPRRLAELKAYLKSESDKRTFPFVDKKINTAWSSMMIKALFEASRLDERYLEVAKKRLDALLSLMRKKDVLYHQTLLGKVPKQEGLLEDYAFLIDALLSAYDRTYDKKYLQLSEVLAQEALPKFYRNKLWYLSNDGIKIVADFDDRYYTSPLSQMLENLVKLGSLTLNTSYSTMVQDTIKSRGAILENNPEASPHLVHTFLRLKLGDIIIHANKEKLLFAKPLLDKVAYPFLLSAVQESDEYLACSISRCFAYDKNITKLIEKIDKAVK</sequence>
<dbReference type="AlphaFoldDB" id="A0A6S6SPM1"/>
<organism evidence="2">
    <name type="scientific">uncultured Sulfurovum sp</name>
    <dbReference type="NCBI Taxonomy" id="269237"/>
    <lineage>
        <taxon>Bacteria</taxon>
        <taxon>Pseudomonadati</taxon>
        <taxon>Campylobacterota</taxon>
        <taxon>Epsilonproteobacteria</taxon>
        <taxon>Campylobacterales</taxon>
        <taxon>Sulfurovaceae</taxon>
        <taxon>Sulfurovum</taxon>
        <taxon>environmental samples</taxon>
    </lineage>
</organism>
<dbReference type="PANTHER" id="PTHR42899:SF1">
    <property type="entry name" value="SPERMATOGENESIS-ASSOCIATED PROTEIN 20"/>
    <property type="match status" value="1"/>
</dbReference>
<protein>
    <submittedName>
        <fullName evidence="2">Thymidylate kinase (EC)</fullName>
        <ecNumber evidence="2">2.7.4.9</ecNumber>
    </submittedName>
</protein>
<dbReference type="SUPFAM" id="SSF52833">
    <property type="entry name" value="Thioredoxin-like"/>
    <property type="match status" value="1"/>
</dbReference>
<dbReference type="EC" id="2.7.4.9" evidence="2"/>
<dbReference type="Gene3D" id="1.50.10.20">
    <property type="match status" value="1"/>
</dbReference>
<keyword evidence="2" id="KW-0418">Kinase</keyword>
<keyword evidence="2" id="KW-0808">Transferase</keyword>
<accession>A0A6S6SPM1</accession>
<dbReference type="CDD" id="cd02955">
    <property type="entry name" value="SSP411"/>
    <property type="match status" value="1"/>
</dbReference>
<dbReference type="Pfam" id="PF03190">
    <property type="entry name" value="Thioredox_DsbH"/>
    <property type="match status" value="1"/>
</dbReference>
<evidence type="ECO:0000313" key="2">
    <source>
        <dbReference type="EMBL" id="CAA6812338.1"/>
    </source>
</evidence>
<dbReference type="PIRSF" id="PIRSF006402">
    <property type="entry name" value="UCP006402_thioredoxin"/>
    <property type="match status" value="1"/>
</dbReference>
<dbReference type="InterPro" id="IPR024705">
    <property type="entry name" value="Ssp411"/>
</dbReference>
<dbReference type="SUPFAM" id="SSF48208">
    <property type="entry name" value="Six-hairpin glycosidases"/>
    <property type="match status" value="1"/>
</dbReference>
<dbReference type="Gene3D" id="3.40.30.10">
    <property type="entry name" value="Glutaredoxin"/>
    <property type="match status" value="1"/>
</dbReference>
<name>A0A6S6SPM1_9BACT</name>
<dbReference type="GO" id="GO:0005975">
    <property type="term" value="P:carbohydrate metabolic process"/>
    <property type="evidence" value="ECO:0007669"/>
    <property type="project" value="InterPro"/>
</dbReference>
<gene>
    <name evidence="2" type="ORF">HELGO_WM275</name>
</gene>
<dbReference type="InterPro" id="IPR008928">
    <property type="entry name" value="6-hairpin_glycosidase_sf"/>
</dbReference>
<proteinExistence type="predicted"/>
<reference evidence="2" key="1">
    <citation type="submission" date="2020-01" db="EMBL/GenBank/DDBJ databases">
        <authorList>
            <person name="Meier V. D."/>
            <person name="Meier V D."/>
        </authorList>
    </citation>
    <scope>NUCLEOTIDE SEQUENCE</scope>
    <source>
        <strain evidence="2">HLG_WM_MAG_01</strain>
    </source>
</reference>
<dbReference type="EMBL" id="CACVAS010000058">
    <property type="protein sequence ID" value="CAA6812338.1"/>
    <property type="molecule type" value="Genomic_DNA"/>
</dbReference>
<feature type="domain" description="Spermatogenesis-associated protein 20-like TRX" evidence="1">
    <location>
        <begin position="46"/>
        <end position="196"/>
    </location>
</feature>
<dbReference type="InterPro" id="IPR004879">
    <property type="entry name" value="Ssp411-like_TRX"/>
</dbReference>